<dbReference type="SMART" id="SM00342">
    <property type="entry name" value="HTH_ARAC"/>
    <property type="match status" value="1"/>
</dbReference>
<dbReference type="Gene3D" id="2.60.120.10">
    <property type="entry name" value="Jelly Rolls"/>
    <property type="match status" value="1"/>
</dbReference>
<feature type="domain" description="HTH araC/xylS-type" evidence="4">
    <location>
        <begin position="196"/>
        <end position="294"/>
    </location>
</feature>
<dbReference type="InterPro" id="IPR032783">
    <property type="entry name" value="AraC_lig"/>
</dbReference>
<dbReference type="Proteomes" id="UP000612282">
    <property type="component" value="Unassembled WGS sequence"/>
</dbReference>
<accession>A0ABQ3XEY2</accession>
<keyword evidence="6" id="KW-1185">Reference proteome</keyword>
<sequence>MDVLSQVVMSLREGDAFLRRTRRRGHWANRFGPYTGAGFHVLLEGACWFSLGAGHSIRLSAGDVVFLPRGTVHAMGAGRQPPLATLPHEYTDGPDLGDGTPDGSEAVLLCGAYELRRRSGQALLDAMPDYVHFPGAGRAMTHTTSLIAWEQPGGRIGDQAVRSAVLDLFLVDILRRWIDGHSPGLSSAGAADSGIVTVLRHIHEAPNRQWTVDQMAALANLSRSTFARRFAATVGMPPLRYLGWWRLHIAARRLRQTDVPLAVIAGEVGYGSEFALAHAFKREFGVATGTFRRTPSLADREHYQS</sequence>
<reference evidence="5 6" key="1">
    <citation type="submission" date="2021-01" db="EMBL/GenBank/DDBJ databases">
        <title>Whole genome shotgun sequence of Actinoplanes couchii NBRC 106145.</title>
        <authorList>
            <person name="Komaki H."/>
            <person name="Tamura T."/>
        </authorList>
    </citation>
    <scope>NUCLEOTIDE SEQUENCE [LARGE SCALE GENOMIC DNA]</scope>
    <source>
        <strain evidence="5 6">NBRC 106145</strain>
    </source>
</reference>
<proteinExistence type="predicted"/>
<evidence type="ECO:0000256" key="2">
    <source>
        <dbReference type="ARBA" id="ARBA00023125"/>
    </source>
</evidence>
<evidence type="ECO:0000259" key="4">
    <source>
        <dbReference type="PROSITE" id="PS01124"/>
    </source>
</evidence>
<dbReference type="SUPFAM" id="SSF46689">
    <property type="entry name" value="Homeodomain-like"/>
    <property type="match status" value="2"/>
</dbReference>
<dbReference type="PANTHER" id="PTHR46796:SF13">
    <property type="entry name" value="HTH-TYPE TRANSCRIPTIONAL ACTIVATOR RHAS"/>
    <property type="match status" value="1"/>
</dbReference>
<dbReference type="RefSeq" id="WP_203799276.1">
    <property type="nucleotide sequence ID" value="NZ_BAAAQE010000094.1"/>
</dbReference>
<dbReference type="SUPFAM" id="SSF51182">
    <property type="entry name" value="RmlC-like cupins"/>
    <property type="match status" value="1"/>
</dbReference>
<evidence type="ECO:0000256" key="1">
    <source>
        <dbReference type="ARBA" id="ARBA00023015"/>
    </source>
</evidence>
<dbReference type="Pfam" id="PF12852">
    <property type="entry name" value="Cupin_6"/>
    <property type="match status" value="1"/>
</dbReference>
<dbReference type="InterPro" id="IPR018060">
    <property type="entry name" value="HTH_AraC"/>
</dbReference>
<dbReference type="PROSITE" id="PS01124">
    <property type="entry name" value="HTH_ARAC_FAMILY_2"/>
    <property type="match status" value="1"/>
</dbReference>
<protein>
    <submittedName>
        <fullName evidence="5">AraC family transcriptional regulator</fullName>
    </submittedName>
</protein>
<dbReference type="InterPro" id="IPR009057">
    <property type="entry name" value="Homeodomain-like_sf"/>
</dbReference>
<dbReference type="InterPro" id="IPR014710">
    <property type="entry name" value="RmlC-like_jellyroll"/>
</dbReference>
<dbReference type="Gene3D" id="1.10.10.60">
    <property type="entry name" value="Homeodomain-like"/>
    <property type="match status" value="2"/>
</dbReference>
<name>A0ABQ3XEY2_9ACTN</name>
<dbReference type="InterPro" id="IPR050204">
    <property type="entry name" value="AraC_XylS_family_regulators"/>
</dbReference>
<evidence type="ECO:0000313" key="6">
    <source>
        <dbReference type="Proteomes" id="UP000612282"/>
    </source>
</evidence>
<gene>
    <name evidence="5" type="ORF">Aco03nite_054740</name>
</gene>
<comment type="caution">
    <text evidence="5">The sequence shown here is derived from an EMBL/GenBank/DDBJ whole genome shotgun (WGS) entry which is preliminary data.</text>
</comment>
<keyword evidence="1" id="KW-0805">Transcription regulation</keyword>
<keyword evidence="3" id="KW-0804">Transcription</keyword>
<dbReference type="EMBL" id="BOMG01000064">
    <property type="protein sequence ID" value="GID57070.1"/>
    <property type="molecule type" value="Genomic_DNA"/>
</dbReference>
<evidence type="ECO:0000256" key="3">
    <source>
        <dbReference type="ARBA" id="ARBA00023163"/>
    </source>
</evidence>
<organism evidence="5 6">
    <name type="scientific">Actinoplanes couchii</name>
    <dbReference type="NCBI Taxonomy" id="403638"/>
    <lineage>
        <taxon>Bacteria</taxon>
        <taxon>Bacillati</taxon>
        <taxon>Actinomycetota</taxon>
        <taxon>Actinomycetes</taxon>
        <taxon>Micromonosporales</taxon>
        <taxon>Micromonosporaceae</taxon>
        <taxon>Actinoplanes</taxon>
    </lineage>
</organism>
<evidence type="ECO:0000313" key="5">
    <source>
        <dbReference type="EMBL" id="GID57070.1"/>
    </source>
</evidence>
<dbReference type="InterPro" id="IPR011051">
    <property type="entry name" value="RmlC_Cupin_sf"/>
</dbReference>
<dbReference type="Pfam" id="PF12833">
    <property type="entry name" value="HTH_18"/>
    <property type="match status" value="1"/>
</dbReference>
<keyword evidence="2" id="KW-0238">DNA-binding</keyword>
<dbReference type="PANTHER" id="PTHR46796">
    <property type="entry name" value="HTH-TYPE TRANSCRIPTIONAL ACTIVATOR RHAS-RELATED"/>
    <property type="match status" value="1"/>
</dbReference>